<organism evidence="2 3">
    <name type="scientific">Tolumonas auensis (strain DSM 9187 / NBRC 110442 / TA 4)</name>
    <dbReference type="NCBI Taxonomy" id="595494"/>
    <lineage>
        <taxon>Bacteria</taxon>
        <taxon>Pseudomonadati</taxon>
        <taxon>Pseudomonadota</taxon>
        <taxon>Gammaproteobacteria</taxon>
        <taxon>Aeromonadales</taxon>
        <taxon>Aeromonadaceae</taxon>
        <taxon>Tolumonas</taxon>
    </lineage>
</organism>
<keyword evidence="3" id="KW-1185">Reference proteome</keyword>
<name>C4LBH5_TOLAT</name>
<feature type="transmembrane region" description="Helical" evidence="1">
    <location>
        <begin position="237"/>
        <end position="257"/>
    </location>
</feature>
<dbReference type="eggNOG" id="ENOG502Z8NW">
    <property type="taxonomic scope" value="Bacteria"/>
</dbReference>
<evidence type="ECO:0000313" key="2">
    <source>
        <dbReference type="EMBL" id="ACQ92410.1"/>
    </source>
</evidence>
<dbReference type="OrthoDB" id="5056808at2"/>
<dbReference type="Proteomes" id="UP000009073">
    <property type="component" value="Chromosome"/>
</dbReference>
<sequence length="591" mass="67342">MKTQLMQRWQQVSQYLADWSDSLLAAENTLQQKDKVYNWQAWLLPTLLGLLFALQNPLLYGMAPAYDASLFATMGKMWADGAVLYRDMIDIKGPVIFLLDAIGYAIGGFQGIWLLETVLLIWGLNALYRTLALWGIAPLSRLAGMLAWLFLYAYRYYYGNMTEDYTFCLGLIAQYHFVRMLLAERFRWQDAVIPAVTFGLIAMLRMNNAAMWCGYYLALFVYWAWQRRWQDALKLTISGVAGLLVIALPLLAYFVWHGVLSDFWFYSFGIFFGSSYGSGHSLMVGFLGLARTGLLLLLPAFIAVVWQQQRSADNTRPWGILLATQLTGIVMGIVANSVSGHTYEHYEILFFTSAILMLPVVIQAARSGGLTGQIGCRHIQRAGILTLLLVVGYLLAQHIIFTWSRFESPMPKLTYELLVSLTASVITTAILVGIWLVTRSHRLYLPAMSLLVVLSVLMVLLPLERGLTKGRPFDEVSEQMVEHINANTSYDDLIWVDGIIPQYYVWTERRPASAYLFFDNVTPPYDVRARMMDDLKRNKPKFIIVKLTRMEKVLGGKDRDSTPSFIAYYNYINEAYQPVSADLPRLYRLKE</sequence>
<feature type="transmembrane region" description="Helical" evidence="1">
    <location>
        <begin position="443"/>
        <end position="463"/>
    </location>
</feature>
<feature type="transmembrane region" description="Helical" evidence="1">
    <location>
        <begin position="348"/>
        <end position="366"/>
    </location>
</feature>
<feature type="transmembrane region" description="Helical" evidence="1">
    <location>
        <begin position="202"/>
        <end position="225"/>
    </location>
</feature>
<gene>
    <name evidence="2" type="ordered locus">Tola_0782</name>
</gene>
<dbReference type="RefSeq" id="WP_012729009.1">
    <property type="nucleotide sequence ID" value="NC_012691.1"/>
</dbReference>
<feature type="transmembrane region" description="Helical" evidence="1">
    <location>
        <begin position="378"/>
        <end position="396"/>
    </location>
</feature>
<evidence type="ECO:0000256" key="1">
    <source>
        <dbReference type="SAM" id="Phobius"/>
    </source>
</evidence>
<protein>
    <recommendedName>
        <fullName evidence="4">Glycosyltransferase RgtA/B/C/D-like domain-containing protein</fullName>
    </recommendedName>
</protein>
<feature type="transmembrane region" description="Helical" evidence="1">
    <location>
        <begin position="286"/>
        <end position="306"/>
    </location>
</feature>
<evidence type="ECO:0008006" key="4">
    <source>
        <dbReference type="Google" id="ProtNLM"/>
    </source>
</evidence>
<keyword evidence="1" id="KW-1133">Transmembrane helix</keyword>
<proteinExistence type="predicted"/>
<reference evidence="2 3" key="2">
    <citation type="journal article" date="2011" name="Stand. Genomic Sci.">
        <title>Complete genome sequence of Tolumonas auensis type strain (TA 4).</title>
        <authorList>
            <person name="Chertkov O."/>
            <person name="Copeland A."/>
            <person name="Lucas S."/>
            <person name="Lapidus A."/>
            <person name="Berry K.W."/>
            <person name="Detter J.C."/>
            <person name="Del Rio T.G."/>
            <person name="Hammon N."/>
            <person name="Dalin E."/>
            <person name="Tice H."/>
            <person name="Pitluck S."/>
            <person name="Richardson P."/>
            <person name="Bruce D."/>
            <person name="Goodwin L."/>
            <person name="Han C."/>
            <person name="Tapia R."/>
            <person name="Saunders E."/>
            <person name="Schmutz J."/>
            <person name="Brettin T."/>
            <person name="Larimer F."/>
            <person name="Land M."/>
            <person name="Hauser L."/>
            <person name="Spring S."/>
            <person name="Rohde M."/>
            <person name="Kyrpides N.C."/>
            <person name="Ivanova N."/>
            <person name="Goker M."/>
            <person name="Beller H.R."/>
            <person name="Klenk H.P."/>
            <person name="Woyke T."/>
        </authorList>
    </citation>
    <scope>NUCLEOTIDE SEQUENCE [LARGE SCALE GENOMIC DNA]</scope>
    <source>
        <strain evidence="3">DSM 9187 / TA4</strain>
    </source>
</reference>
<accession>C4LBH5</accession>
<keyword evidence="1" id="KW-0472">Membrane</keyword>
<dbReference type="EMBL" id="CP001616">
    <property type="protein sequence ID" value="ACQ92410.1"/>
    <property type="molecule type" value="Genomic_DNA"/>
</dbReference>
<evidence type="ECO:0000313" key="3">
    <source>
        <dbReference type="Proteomes" id="UP000009073"/>
    </source>
</evidence>
<feature type="transmembrane region" description="Helical" evidence="1">
    <location>
        <begin position="97"/>
        <end position="125"/>
    </location>
</feature>
<feature type="transmembrane region" description="Helical" evidence="1">
    <location>
        <begin position="131"/>
        <end position="153"/>
    </location>
</feature>
<dbReference type="KEGG" id="tau:Tola_0782"/>
<feature type="transmembrane region" description="Helical" evidence="1">
    <location>
        <begin position="417"/>
        <end position="437"/>
    </location>
</feature>
<dbReference type="HOGENOM" id="CLU_477891_0_0_6"/>
<feature type="transmembrane region" description="Helical" evidence="1">
    <location>
        <begin position="318"/>
        <end position="336"/>
    </location>
</feature>
<dbReference type="AlphaFoldDB" id="C4LBH5"/>
<reference evidence="3" key="1">
    <citation type="submission" date="2009-05" db="EMBL/GenBank/DDBJ databases">
        <title>Complete sequence of Tolumonas auensis DSM 9187.</title>
        <authorList>
            <consortium name="US DOE Joint Genome Institute"/>
            <person name="Lucas S."/>
            <person name="Copeland A."/>
            <person name="Lapidus A."/>
            <person name="Glavina del Rio T."/>
            <person name="Tice H."/>
            <person name="Bruce D."/>
            <person name="Goodwin L."/>
            <person name="Pitluck S."/>
            <person name="Chertkov O."/>
            <person name="Brettin T."/>
            <person name="Detter J.C."/>
            <person name="Han C."/>
            <person name="Larimer F."/>
            <person name="Land M."/>
            <person name="Hauser L."/>
            <person name="Kyrpides N."/>
            <person name="Mikhailova N."/>
            <person name="Spring S."/>
            <person name="Beller H."/>
        </authorList>
    </citation>
    <scope>NUCLEOTIDE SEQUENCE [LARGE SCALE GENOMIC DNA]</scope>
    <source>
        <strain evidence="3">DSM 9187 / TA4</strain>
    </source>
</reference>
<keyword evidence="1" id="KW-0812">Transmembrane</keyword>
<dbReference type="STRING" id="595494.Tola_0782"/>
<feature type="transmembrane region" description="Helical" evidence="1">
    <location>
        <begin position="41"/>
        <end position="62"/>
    </location>
</feature>